<organism evidence="5 6">
    <name type="scientific">Kribbella soli</name>
    <dbReference type="NCBI Taxonomy" id="1124743"/>
    <lineage>
        <taxon>Bacteria</taxon>
        <taxon>Bacillati</taxon>
        <taxon>Actinomycetota</taxon>
        <taxon>Actinomycetes</taxon>
        <taxon>Propionibacteriales</taxon>
        <taxon>Kribbellaceae</taxon>
        <taxon>Kribbella</taxon>
    </lineage>
</organism>
<evidence type="ECO:0000259" key="4">
    <source>
        <dbReference type="PROSITE" id="PS50932"/>
    </source>
</evidence>
<dbReference type="EMBL" id="SJJZ01000003">
    <property type="protein sequence ID" value="TCC05961.1"/>
    <property type="molecule type" value="Genomic_DNA"/>
</dbReference>
<keyword evidence="3" id="KW-0804">Transcription</keyword>
<reference evidence="5 6" key="1">
    <citation type="submission" date="2019-02" db="EMBL/GenBank/DDBJ databases">
        <title>Kribbella capetownensis sp. nov. and Kribbella speibonae sp. nov., isolated from soil.</title>
        <authorList>
            <person name="Curtis S.M."/>
            <person name="Norton I."/>
            <person name="Everest G.J."/>
            <person name="Meyers P.R."/>
        </authorList>
    </citation>
    <scope>NUCLEOTIDE SEQUENCE [LARGE SCALE GENOMIC DNA]</scope>
    <source>
        <strain evidence="5 6">KCTC 29219</strain>
    </source>
</reference>
<dbReference type="Pfam" id="PF00356">
    <property type="entry name" value="LacI"/>
    <property type="match status" value="1"/>
</dbReference>
<keyword evidence="6" id="KW-1185">Reference proteome</keyword>
<dbReference type="AlphaFoldDB" id="A0A4R0H6H9"/>
<protein>
    <submittedName>
        <fullName evidence="5">LacI family transcriptional regulator</fullName>
    </submittedName>
</protein>
<accession>A0A4R0H6H9</accession>
<dbReference type="InterPro" id="IPR000843">
    <property type="entry name" value="HTH_LacI"/>
</dbReference>
<dbReference type="Gene3D" id="3.40.50.2300">
    <property type="match status" value="2"/>
</dbReference>
<sequence>MAAEPPRSRARRRDPESARTIRDVAARAGVSTATVSRVVNGNYPVAASTRAAVERAMRDLGYVANAHARALAGSTTRVVGIVVSEIVDPFFAYIARGVQSEALASGRLCLVCSTQGGESAELRFVDLLLEQRADAVILVGGAVEDKEYFAAVGQRARQLANNGSSLVLCGRPGLEDGVPAYAVEYDNTGGAAAITDHLLSAGHTKILYLGGPTTLSTTTARLRGFRQAFAARKLEHDPNLVRTGAFGRQWGYQQTLRALDDGLDFTAIFAANDIVAAGVYAALRERGLRIPDDVSVAGYDDVPVATELQPALTTVRVPLEELGRAAVRAGLAGQQPSADPFAHQQPMTTLGTVVVVRDSVGPPASR</sequence>
<dbReference type="GO" id="GO:0003700">
    <property type="term" value="F:DNA-binding transcription factor activity"/>
    <property type="evidence" value="ECO:0007669"/>
    <property type="project" value="TreeGrafter"/>
</dbReference>
<dbReference type="CDD" id="cd01392">
    <property type="entry name" value="HTH_LacI"/>
    <property type="match status" value="1"/>
</dbReference>
<feature type="domain" description="HTH lacI-type" evidence="4">
    <location>
        <begin position="19"/>
        <end position="73"/>
    </location>
</feature>
<dbReference type="RefSeq" id="WP_131342997.1">
    <property type="nucleotide sequence ID" value="NZ_SJJZ01000003.1"/>
</dbReference>
<dbReference type="InterPro" id="IPR046335">
    <property type="entry name" value="LacI/GalR-like_sensor"/>
</dbReference>
<dbReference type="SUPFAM" id="SSF47413">
    <property type="entry name" value="lambda repressor-like DNA-binding domains"/>
    <property type="match status" value="1"/>
</dbReference>
<dbReference type="Gene3D" id="1.10.260.40">
    <property type="entry name" value="lambda repressor-like DNA-binding domains"/>
    <property type="match status" value="1"/>
</dbReference>
<dbReference type="SMART" id="SM00354">
    <property type="entry name" value="HTH_LACI"/>
    <property type="match status" value="1"/>
</dbReference>
<evidence type="ECO:0000256" key="3">
    <source>
        <dbReference type="ARBA" id="ARBA00023163"/>
    </source>
</evidence>
<evidence type="ECO:0000313" key="6">
    <source>
        <dbReference type="Proteomes" id="UP000292346"/>
    </source>
</evidence>
<dbReference type="PROSITE" id="PS00356">
    <property type="entry name" value="HTH_LACI_1"/>
    <property type="match status" value="1"/>
</dbReference>
<dbReference type="PROSITE" id="PS50932">
    <property type="entry name" value="HTH_LACI_2"/>
    <property type="match status" value="1"/>
</dbReference>
<evidence type="ECO:0000256" key="1">
    <source>
        <dbReference type="ARBA" id="ARBA00023015"/>
    </source>
</evidence>
<dbReference type="OrthoDB" id="3226810at2"/>
<keyword evidence="2" id="KW-0238">DNA-binding</keyword>
<keyword evidence="1" id="KW-0805">Transcription regulation</keyword>
<dbReference type="SUPFAM" id="SSF53822">
    <property type="entry name" value="Periplasmic binding protein-like I"/>
    <property type="match status" value="1"/>
</dbReference>
<dbReference type="PANTHER" id="PTHR30146">
    <property type="entry name" value="LACI-RELATED TRANSCRIPTIONAL REPRESSOR"/>
    <property type="match status" value="1"/>
</dbReference>
<comment type="caution">
    <text evidence="5">The sequence shown here is derived from an EMBL/GenBank/DDBJ whole genome shotgun (WGS) entry which is preliminary data.</text>
</comment>
<name>A0A4R0H6H9_9ACTN</name>
<dbReference type="GO" id="GO:0000976">
    <property type="term" value="F:transcription cis-regulatory region binding"/>
    <property type="evidence" value="ECO:0007669"/>
    <property type="project" value="TreeGrafter"/>
</dbReference>
<dbReference type="InterPro" id="IPR010982">
    <property type="entry name" value="Lambda_DNA-bd_dom_sf"/>
</dbReference>
<dbReference type="CDD" id="cd06267">
    <property type="entry name" value="PBP1_LacI_sugar_binding-like"/>
    <property type="match status" value="1"/>
</dbReference>
<dbReference type="PANTHER" id="PTHR30146:SF153">
    <property type="entry name" value="LACTOSE OPERON REPRESSOR"/>
    <property type="match status" value="1"/>
</dbReference>
<dbReference type="Pfam" id="PF13377">
    <property type="entry name" value="Peripla_BP_3"/>
    <property type="match status" value="1"/>
</dbReference>
<dbReference type="InterPro" id="IPR028082">
    <property type="entry name" value="Peripla_BP_I"/>
</dbReference>
<gene>
    <name evidence="5" type="ORF">E0H45_28640</name>
</gene>
<dbReference type="Proteomes" id="UP000292346">
    <property type="component" value="Unassembled WGS sequence"/>
</dbReference>
<dbReference type="PRINTS" id="PR00036">
    <property type="entry name" value="HTHLACI"/>
</dbReference>
<evidence type="ECO:0000256" key="2">
    <source>
        <dbReference type="ARBA" id="ARBA00023125"/>
    </source>
</evidence>
<proteinExistence type="predicted"/>
<evidence type="ECO:0000313" key="5">
    <source>
        <dbReference type="EMBL" id="TCC05961.1"/>
    </source>
</evidence>